<reference evidence="1" key="1">
    <citation type="submission" date="2022-10" db="EMBL/GenBank/DDBJ databases">
        <title>Complete Genome of Trichothecium roseum strain YXFP-22015, a Plant Pathogen Isolated from Citrus.</title>
        <authorList>
            <person name="Wang Y."/>
            <person name="Zhu L."/>
        </authorList>
    </citation>
    <scope>NUCLEOTIDE SEQUENCE</scope>
    <source>
        <strain evidence="1">YXFP-22015</strain>
    </source>
</reference>
<keyword evidence="2" id="KW-1185">Reference proteome</keyword>
<comment type="caution">
    <text evidence="1">The sequence shown here is derived from an EMBL/GenBank/DDBJ whole genome shotgun (WGS) entry which is preliminary data.</text>
</comment>
<gene>
    <name evidence="1" type="ORF">N3K66_006149</name>
</gene>
<evidence type="ECO:0000313" key="1">
    <source>
        <dbReference type="EMBL" id="KAI9899688.1"/>
    </source>
</evidence>
<sequence>MQFSTLFVSMAAAAGLASAAPTEPNIFKAVASAEGLSFDQLPLQASTRSILVGLSAQGASCGTPAEDATFQLTAEGELFLYSNAFPKQQLYVDRSGMGRGKIGYTTGAEPKPKNSERVGFAIQAGELTFDGEAFSACAAPEGFAIWAGAGYDATCAALKVKVTESAIAEPNTCLYTS</sequence>
<dbReference type="EMBL" id="CM047944">
    <property type="protein sequence ID" value="KAI9899688.1"/>
    <property type="molecule type" value="Genomic_DNA"/>
</dbReference>
<evidence type="ECO:0000313" key="2">
    <source>
        <dbReference type="Proteomes" id="UP001163324"/>
    </source>
</evidence>
<organism evidence="1 2">
    <name type="scientific">Trichothecium roseum</name>
    <dbReference type="NCBI Taxonomy" id="47278"/>
    <lineage>
        <taxon>Eukaryota</taxon>
        <taxon>Fungi</taxon>
        <taxon>Dikarya</taxon>
        <taxon>Ascomycota</taxon>
        <taxon>Pezizomycotina</taxon>
        <taxon>Sordariomycetes</taxon>
        <taxon>Hypocreomycetidae</taxon>
        <taxon>Hypocreales</taxon>
        <taxon>Hypocreales incertae sedis</taxon>
        <taxon>Trichothecium</taxon>
    </lineage>
</organism>
<accession>A0ACC0V1D2</accession>
<proteinExistence type="predicted"/>
<name>A0ACC0V1D2_9HYPO</name>
<protein>
    <submittedName>
        <fullName evidence="1">Uncharacterized protein</fullName>
    </submittedName>
</protein>
<dbReference type="Proteomes" id="UP001163324">
    <property type="component" value="Chromosome 5"/>
</dbReference>